<evidence type="ECO:0000259" key="7">
    <source>
        <dbReference type="Pfam" id="PF00892"/>
    </source>
</evidence>
<keyword evidence="4 6" id="KW-1133">Transmembrane helix</keyword>
<dbReference type="Proteomes" id="UP000605086">
    <property type="component" value="Unassembled WGS sequence"/>
</dbReference>
<reference evidence="8 9" key="1">
    <citation type="submission" date="2019-10" db="EMBL/GenBank/DDBJ databases">
        <title>Genome sequence of Azospirillum melinis.</title>
        <authorList>
            <person name="Ambrosini A."/>
            <person name="Sant'Anna F.H."/>
            <person name="Cassan F.D."/>
            <person name="Souza E.M."/>
            <person name="Passaglia L.M.P."/>
        </authorList>
    </citation>
    <scope>NUCLEOTIDE SEQUENCE [LARGE SCALE GENOMIC DNA]</scope>
    <source>
        <strain evidence="8 9">TMCY0552</strain>
    </source>
</reference>
<feature type="transmembrane region" description="Helical" evidence="6">
    <location>
        <begin position="195"/>
        <end position="215"/>
    </location>
</feature>
<keyword evidence="9" id="KW-1185">Reference proteome</keyword>
<dbReference type="PANTHER" id="PTHR22911">
    <property type="entry name" value="ACYL-MALONYL CONDENSING ENZYME-RELATED"/>
    <property type="match status" value="1"/>
</dbReference>
<dbReference type="SUPFAM" id="SSF103481">
    <property type="entry name" value="Multidrug resistance efflux transporter EmrE"/>
    <property type="match status" value="2"/>
</dbReference>
<dbReference type="EMBL" id="WHOS01000002">
    <property type="protein sequence ID" value="NUA98131.1"/>
    <property type="molecule type" value="Genomic_DNA"/>
</dbReference>
<dbReference type="PANTHER" id="PTHR22911:SF6">
    <property type="entry name" value="SOLUTE CARRIER FAMILY 35 MEMBER G1"/>
    <property type="match status" value="1"/>
</dbReference>
<evidence type="ECO:0000256" key="2">
    <source>
        <dbReference type="ARBA" id="ARBA00009853"/>
    </source>
</evidence>
<feature type="transmembrane region" description="Helical" evidence="6">
    <location>
        <begin position="165"/>
        <end position="183"/>
    </location>
</feature>
<feature type="transmembrane region" description="Helical" evidence="6">
    <location>
        <begin position="21"/>
        <end position="44"/>
    </location>
</feature>
<keyword evidence="3 6" id="KW-0812">Transmembrane</keyword>
<evidence type="ECO:0000256" key="4">
    <source>
        <dbReference type="ARBA" id="ARBA00022989"/>
    </source>
</evidence>
<dbReference type="InterPro" id="IPR037185">
    <property type="entry name" value="EmrE-like"/>
</dbReference>
<sequence>MEQLPTSPTAKPDAAKPPENVRLGILSMLLAMALMTIMNALAKILAESYPLGEVTFFRNLFALLPAVAMVAAAGGRSCLHTDHWQGHLWRAIVGLASMVLLFWAYHLMPLANAVAISYSAPLFLTALSVPLLGERVGAFRWGAVAVGFAGVLIMVQPGAGMLDRGSLVALTAAVCYALAMIAMRQLGRTEKPVTTVFYFTVVSTLLSALALPFAWTTPDGHALALMAGMGIAGGGAQYFSTRAYSLARAVVVGPFSYASLIYATILGWLVWGDVPAPHVIVGATVVIGSGLLILYRETRRAAASPSKVCTTPPGSGPIRTA</sequence>
<comment type="caution">
    <text evidence="8">The sequence shown here is derived from an EMBL/GenBank/DDBJ whole genome shotgun (WGS) entry which is preliminary data.</text>
</comment>
<comment type="subcellular location">
    <subcellularLocation>
        <location evidence="1">Membrane</location>
        <topology evidence="1">Multi-pass membrane protein</topology>
    </subcellularLocation>
</comment>
<name>A0ABX2KBT9_9PROT</name>
<evidence type="ECO:0000256" key="5">
    <source>
        <dbReference type="ARBA" id="ARBA00023136"/>
    </source>
</evidence>
<feature type="transmembrane region" description="Helical" evidence="6">
    <location>
        <begin position="276"/>
        <end position="295"/>
    </location>
</feature>
<feature type="domain" description="EamA" evidence="7">
    <location>
        <begin position="165"/>
        <end position="294"/>
    </location>
</feature>
<feature type="transmembrane region" description="Helical" evidence="6">
    <location>
        <begin position="246"/>
        <end position="270"/>
    </location>
</feature>
<gene>
    <name evidence="8" type="ORF">GBZ48_02415</name>
</gene>
<evidence type="ECO:0000313" key="9">
    <source>
        <dbReference type="Proteomes" id="UP000605086"/>
    </source>
</evidence>
<feature type="transmembrane region" description="Helical" evidence="6">
    <location>
        <begin position="87"/>
        <end position="105"/>
    </location>
</feature>
<feature type="transmembrane region" description="Helical" evidence="6">
    <location>
        <begin position="56"/>
        <end position="75"/>
    </location>
</feature>
<feature type="transmembrane region" description="Helical" evidence="6">
    <location>
        <begin position="111"/>
        <end position="132"/>
    </location>
</feature>
<dbReference type="InterPro" id="IPR000620">
    <property type="entry name" value="EamA_dom"/>
</dbReference>
<organism evidence="8 9">
    <name type="scientific">Azospirillum melinis</name>
    <dbReference type="NCBI Taxonomy" id="328839"/>
    <lineage>
        <taxon>Bacteria</taxon>
        <taxon>Pseudomonadati</taxon>
        <taxon>Pseudomonadota</taxon>
        <taxon>Alphaproteobacteria</taxon>
        <taxon>Rhodospirillales</taxon>
        <taxon>Azospirillaceae</taxon>
        <taxon>Azospirillum</taxon>
    </lineage>
</organism>
<accession>A0ABX2KBT9</accession>
<comment type="similarity">
    <text evidence="2">Belongs to the drug/metabolite transporter (DMT) superfamily. 10 TMS drug/metabolite exporter (DME) (TC 2.A.7.3) family.</text>
</comment>
<dbReference type="RefSeq" id="WP_174469543.1">
    <property type="nucleotide sequence ID" value="NZ_JAGINN010000006.1"/>
</dbReference>
<protein>
    <submittedName>
        <fullName evidence="8">EamA family transporter</fullName>
    </submittedName>
</protein>
<keyword evidence="5 6" id="KW-0472">Membrane</keyword>
<evidence type="ECO:0000256" key="1">
    <source>
        <dbReference type="ARBA" id="ARBA00004141"/>
    </source>
</evidence>
<feature type="domain" description="EamA" evidence="7">
    <location>
        <begin position="23"/>
        <end position="155"/>
    </location>
</feature>
<proteinExistence type="inferred from homology"/>
<feature type="transmembrane region" description="Helical" evidence="6">
    <location>
        <begin position="221"/>
        <end position="239"/>
    </location>
</feature>
<feature type="transmembrane region" description="Helical" evidence="6">
    <location>
        <begin position="139"/>
        <end position="159"/>
    </location>
</feature>
<evidence type="ECO:0000313" key="8">
    <source>
        <dbReference type="EMBL" id="NUA98131.1"/>
    </source>
</evidence>
<evidence type="ECO:0000256" key="6">
    <source>
        <dbReference type="SAM" id="Phobius"/>
    </source>
</evidence>
<evidence type="ECO:0000256" key="3">
    <source>
        <dbReference type="ARBA" id="ARBA00022692"/>
    </source>
</evidence>
<dbReference type="Pfam" id="PF00892">
    <property type="entry name" value="EamA"/>
    <property type="match status" value="2"/>
</dbReference>